<keyword evidence="3" id="KW-1185">Reference proteome</keyword>
<accession>A0A1H7EJ52</accession>
<evidence type="ECO:0000313" key="2">
    <source>
        <dbReference type="EMBL" id="SEK13986.1"/>
    </source>
</evidence>
<dbReference type="RefSeq" id="WP_090874104.1">
    <property type="nucleotide sequence ID" value="NZ_FNYE01000080.1"/>
</dbReference>
<keyword evidence="1" id="KW-0812">Transmembrane</keyword>
<dbReference type="AlphaFoldDB" id="A0A1H7EJ52"/>
<keyword evidence="1" id="KW-1133">Transmembrane helix</keyword>
<reference evidence="3" key="1">
    <citation type="submission" date="2016-10" db="EMBL/GenBank/DDBJ databases">
        <authorList>
            <person name="Varghese N."/>
            <person name="Submissions S."/>
        </authorList>
    </citation>
    <scope>NUCLEOTIDE SEQUENCE [LARGE SCALE GENOMIC DNA]</scope>
    <source>
        <strain evidence="3">LMG 26031</strain>
    </source>
</reference>
<evidence type="ECO:0000256" key="1">
    <source>
        <dbReference type="SAM" id="Phobius"/>
    </source>
</evidence>
<keyword evidence="1" id="KW-0472">Membrane</keyword>
<proteinExistence type="predicted"/>
<dbReference type="OrthoDB" id="9091495at2"/>
<protein>
    <submittedName>
        <fullName evidence="2">NAD(P) transhydrogenase subunit beta</fullName>
    </submittedName>
</protein>
<dbReference type="STRING" id="667676.SAMN05192539_108010"/>
<sequence length="185" mass="20445">MPDCASFIAWSGLERLELYVFVFAGALLFAIAAVMLANRLKHGRRSMRQGAAGDKLVDMLALGLCIWLGYAFVSEPAQMPGIAALFAVSLLAAALGAHVMLTTHEHHAHTPAHCGLSSRRGMSLRFAWDGDPSHVQPADDFTQRWTWASNPRRTQARCASSARNMHLTHAAVRVRSRQRYNAKRH</sequence>
<feature type="transmembrane region" description="Helical" evidence="1">
    <location>
        <begin position="79"/>
        <end position="101"/>
    </location>
</feature>
<feature type="transmembrane region" description="Helical" evidence="1">
    <location>
        <begin position="18"/>
        <end position="36"/>
    </location>
</feature>
<organism evidence="2 3">
    <name type="scientific">Paraburkholderia diazotrophica</name>
    <dbReference type="NCBI Taxonomy" id="667676"/>
    <lineage>
        <taxon>Bacteria</taxon>
        <taxon>Pseudomonadati</taxon>
        <taxon>Pseudomonadota</taxon>
        <taxon>Betaproteobacteria</taxon>
        <taxon>Burkholderiales</taxon>
        <taxon>Burkholderiaceae</taxon>
        <taxon>Paraburkholderia</taxon>
    </lineage>
</organism>
<dbReference type="Proteomes" id="UP000198866">
    <property type="component" value="Unassembled WGS sequence"/>
</dbReference>
<dbReference type="EMBL" id="FNYE01000080">
    <property type="protein sequence ID" value="SEK13986.1"/>
    <property type="molecule type" value="Genomic_DNA"/>
</dbReference>
<evidence type="ECO:0000313" key="3">
    <source>
        <dbReference type="Proteomes" id="UP000198866"/>
    </source>
</evidence>
<name>A0A1H7EJ52_9BURK</name>
<feature type="transmembrane region" description="Helical" evidence="1">
    <location>
        <begin position="56"/>
        <end position="73"/>
    </location>
</feature>
<gene>
    <name evidence="2" type="ORF">SAMN05192539_108010</name>
</gene>